<dbReference type="RefSeq" id="XP_018144465.1">
    <property type="nucleotide sequence ID" value="XM_018293458.1"/>
</dbReference>
<dbReference type="EMBL" id="LSBJ02000003">
    <property type="protein sequence ID" value="OAQ67615.1"/>
    <property type="molecule type" value="Genomic_DNA"/>
</dbReference>
<dbReference type="GeneID" id="28857452"/>
<dbReference type="KEGG" id="pchm:VFPPC_15705"/>
<protein>
    <submittedName>
        <fullName evidence="1">Uncharacterized protein</fullName>
    </submittedName>
</protein>
<dbReference type="AlphaFoldDB" id="A0A179FPS2"/>
<organism evidence="1 2">
    <name type="scientific">Pochonia chlamydosporia 170</name>
    <dbReference type="NCBI Taxonomy" id="1380566"/>
    <lineage>
        <taxon>Eukaryota</taxon>
        <taxon>Fungi</taxon>
        <taxon>Dikarya</taxon>
        <taxon>Ascomycota</taxon>
        <taxon>Pezizomycotina</taxon>
        <taxon>Sordariomycetes</taxon>
        <taxon>Hypocreomycetidae</taxon>
        <taxon>Hypocreales</taxon>
        <taxon>Clavicipitaceae</taxon>
        <taxon>Pochonia</taxon>
    </lineage>
</organism>
<accession>A0A179FPS2</accession>
<keyword evidence="2" id="KW-1185">Reference proteome</keyword>
<proteinExistence type="predicted"/>
<sequence length="126" mass="14062">MAGVRDNIQVCMHDSSSCSTGEKPHSVLCSSRKNTCIISSSVPPDSTSVGQLAHCHGQELNIRQQLYQYTKFLQVASFLTHASQQLVYQRQTHNLPTSRLAMLERSMNLMVTQAHALPCSVYRPDQ</sequence>
<evidence type="ECO:0000313" key="2">
    <source>
        <dbReference type="Proteomes" id="UP000078397"/>
    </source>
</evidence>
<dbReference type="Proteomes" id="UP000078397">
    <property type="component" value="Unassembled WGS sequence"/>
</dbReference>
<comment type="caution">
    <text evidence="1">The sequence shown here is derived from an EMBL/GenBank/DDBJ whole genome shotgun (WGS) entry which is preliminary data.</text>
</comment>
<name>A0A179FPS2_METCM</name>
<reference evidence="1 2" key="1">
    <citation type="journal article" date="2016" name="PLoS Pathog.">
        <title>Biosynthesis of antibiotic leucinostatins in bio-control fungus Purpureocillium lilacinum and their inhibition on phytophthora revealed by genome mining.</title>
        <authorList>
            <person name="Wang G."/>
            <person name="Liu Z."/>
            <person name="Lin R."/>
            <person name="Li E."/>
            <person name="Mao Z."/>
            <person name="Ling J."/>
            <person name="Yang Y."/>
            <person name="Yin W.B."/>
            <person name="Xie B."/>
        </authorList>
    </citation>
    <scope>NUCLEOTIDE SEQUENCE [LARGE SCALE GENOMIC DNA]</scope>
    <source>
        <strain evidence="1">170</strain>
    </source>
</reference>
<gene>
    <name evidence="1" type="ORF">VFPPC_15705</name>
</gene>
<evidence type="ECO:0000313" key="1">
    <source>
        <dbReference type="EMBL" id="OAQ67615.1"/>
    </source>
</evidence>